<keyword evidence="4" id="KW-0276">Fatty acid metabolism</keyword>
<dbReference type="EMBL" id="CAJRAF010000001">
    <property type="protein sequence ID" value="CAG4992679.1"/>
    <property type="molecule type" value="Genomic_DNA"/>
</dbReference>
<keyword evidence="6" id="KW-0443">Lipid metabolism</keyword>
<keyword evidence="10" id="KW-0456">Lyase</keyword>
<dbReference type="InterPro" id="IPR029045">
    <property type="entry name" value="ClpP/crotonase-like_dom_sf"/>
</dbReference>
<dbReference type="PROSITE" id="PS00166">
    <property type="entry name" value="ENOYL_COA_HYDRATASE"/>
    <property type="match status" value="1"/>
</dbReference>
<accession>A0A916J8J3</accession>
<dbReference type="GO" id="GO:0005737">
    <property type="term" value="C:cytoplasm"/>
    <property type="evidence" value="ECO:0007669"/>
    <property type="project" value="UniProtKB-ARBA"/>
</dbReference>
<comment type="subcellular location">
    <subcellularLocation>
        <location evidence="1">Peroxisome</location>
    </subcellularLocation>
</comment>
<evidence type="ECO:0000256" key="1">
    <source>
        <dbReference type="ARBA" id="ARBA00004275"/>
    </source>
</evidence>
<dbReference type="GO" id="GO:0018812">
    <property type="term" value="F:3-hydroxyacyl-CoA dehydratase activity"/>
    <property type="evidence" value="ECO:0007669"/>
    <property type="project" value="UniProtKB-EC"/>
</dbReference>
<dbReference type="SUPFAM" id="SSF52096">
    <property type="entry name" value="ClpP/crotonase"/>
    <property type="match status" value="1"/>
</dbReference>
<evidence type="ECO:0000256" key="8">
    <source>
        <dbReference type="ARBA" id="ARBA00023235"/>
    </source>
</evidence>
<dbReference type="EC" id="4.2.1.150" evidence="10"/>
<dbReference type="AlphaFoldDB" id="A0A916J8J3"/>
<dbReference type="RefSeq" id="WP_215237711.1">
    <property type="nucleotide sequence ID" value="NZ_CAJRAF010000001.1"/>
</dbReference>
<dbReference type="GO" id="GO:0016853">
    <property type="term" value="F:isomerase activity"/>
    <property type="evidence" value="ECO:0007669"/>
    <property type="project" value="UniProtKB-KW"/>
</dbReference>
<dbReference type="Proteomes" id="UP000680038">
    <property type="component" value="Unassembled WGS sequence"/>
</dbReference>
<evidence type="ECO:0000256" key="9">
    <source>
        <dbReference type="RuleBase" id="RU003707"/>
    </source>
</evidence>
<dbReference type="GO" id="GO:0006631">
    <property type="term" value="P:fatty acid metabolic process"/>
    <property type="evidence" value="ECO:0007669"/>
    <property type="project" value="UniProtKB-KW"/>
</dbReference>
<evidence type="ECO:0000313" key="11">
    <source>
        <dbReference type="Proteomes" id="UP000680038"/>
    </source>
</evidence>
<protein>
    <submittedName>
        <fullName evidence="10">Crotonyl-CoA hydratase</fullName>
        <ecNumber evidence="10">4.2.1.150</ecNumber>
    </submittedName>
</protein>
<dbReference type="PANTHER" id="PTHR43149">
    <property type="entry name" value="ENOYL-COA HYDRATASE"/>
    <property type="match status" value="1"/>
</dbReference>
<evidence type="ECO:0000256" key="6">
    <source>
        <dbReference type="ARBA" id="ARBA00023098"/>
    </source>
</evidence>
<comment type="similarity">
    <text evidence="3 9">Belongs to the enoyl-CoA hydratase/isomerase family.</text>
</comment>
<proteinExistence type="inferred from homology"/>
<dbReference type="CDD" id="cd06558">
    <property type="entry name" value="crotonase-like"/>
    <property type="match status" value="1"/>
</dbReference>
<dbReference type="Pfam" id="PF00378">
    <property type="entry name" value="ECH_1"/>
    <property type="match status" value="1"/>
</dbReference>
<keyword evidence="8" id="KW-0413">Isomerase</keyword>
<dbReference type="InterPro" id="IPR018376">
    <property type="entry name" value="Enoyl-CoA_hyd/isom_CS"/>
</dbReference>
<keyword evidence="11" id="KW-1185">Reference proteome</keyword>
<keyword evidence="5" id="KW-0007">Acetylation</keyword>
<evidence type="ECO:0000256" key="7">
    <source>
        <dbReference type="ARBA" id="ARBA00023140"/>
    </source>
</evidence>
<dbReference type="Gene3D" id="1.10.12.10">
    <property type="entry name" value="Lyase 2-enoyl-coa Hydratase, Chain A, domain 2"/>
    <property type="match status" value="1"/>
</dbReference>
<dbReference type="InterPro" id="IPR014748">
    <property type="entry name" value="Enoyl-CoA_hydra_C"/>
</dbReference>
<sequence>MTYKTLLFHVEDHIAFVSFNRPEKANSLDQECWTELKTVFQEINELREVRVVILAGEGKHFCSGIDLQLFQSLISSQEESCEALKSEKLLKAITSLQTAVMAIADCAKPVLAMVSGACLGAGLDIASACDVRYTSEDAFFAIKEIDLGMVADLGTLQRLPRLIPQGYIRELAFTGRNLPAKEAQQIGFVNACLINKEELLRHVSGIAAQIASKSPLATRGTKHILNYSMDHSVADGLQYVATWNASRMVSDDLKEAFRAIAEKRAPQFKN</sequence>
<evidence type="ECO:0000256" key="4">
    <source>
        <dbReference type="ARBA" id="ARBA00022832"/>
    </source>
</evidence>
<gene>
    <name evidence="10" type="ORF">DYBT9275_01011</name>
</gene>
<dbReference type="NCBIfam" id="NF004794">
    <property type="entry name" value="PRK06142.1"/>
    <property type="match status" value="1"/>
</dbReference>
<dbReference type="FunFam" id="1.10.12.10:FF:000004">
    <property type="entry name" value="Delta3,5-delta2,4-dienoyl-CoA isomerase"/>
    <property type="match status" value="1"/>
</dbReference>
<evidence type="ECO:0000313" key="10">
    <source>
        <dbReference type="EMBL" id="CAG4992679.1"/>
    </source>
</evidence>
<comment type="pathway">
    <text evidence="2">Lipid metabolism; fatty acid beta-oxidation.</text>
</comment>
<reference evidence="10" key="1">
    <citation type="submission" date="2021-04" db="EMBL/GenBank/DDBJ databases">
        <authorList>
            <person name="Rodrigo-Torres L."/>
            <person name="Arahal R. D."/>
            <person name="Lucena T."/>
        </authorList>
    </citation>
    <scope>NUCLEOTIDE SEQUENCE</scope>
    <source>
        <strain evidence="10">CECT 9275</strain>
    </source>
</reference>
<dbReference type="FunFam" id="3.90.226.10:FF:000024">
    <property type="entry name" value="Delta3,5-delta2,4-dienoyl-CoA isomerase"/>
    <property type="match status" value="1"/>
</dbReference>
<dbReference type="InterPro" id="IPR001753">
    <property type="entry name" value="Enoyl-CoA_hydra/iso"/>
</dbReference>
<evidence type="ECO:0000256" key="3">
    <source>
        <dbReference type="ARBA" id="ARBA00005254"/>
    </source>
</evidence>
<name>A0A916J8J3_9BACT</name>
<dbReference type="Gene3D" id="3.90.226.10">
    <property type="entry name" value="2-enoyl-CoA Hydratase, Chain A, domain 1"/>
    <property type="match status" value="1"/>
</dbReference>
<keyword evidence="7" id="KW-0576">Peroxisome</keyword>
<organism evidence="10 11">
    <name type="scientific">Dyadobacter helix</name>
    <dbReference type="NCBI Taxonomy" id="2822344"/>
    <lineage>
        <taxon>Bacteria</taxon>
        <taxon>Pseudomonadati</taxon>
        <taxon>Bacteroidota</taxon>
        <taxon>Cytophagia</taxon>
        <taxon>Cytophagales</taxon>
        <taxon>Spirosomataceae</taxon>
        <taxon>Dyadobacter</taxon>
    </lineage>
</organism>
<dbReference type="InterPro" id="IPR045002">
    <property type="entry name" value="Ech1-like"/>
</dbReference>
<evidence type="ECO:0000256" key="5">
    <source>
        <dbReference type="ARBA" id="ARBA00022990"/>
    </source>
</evidence>
<evidence type="ECO:0000256" key="2">
    <source>
        <dbReference type="ARBA" id="ARBA00005005"/>
    </source>
</evidence>
<comment type="caution">
    <text evidence="10">The sequence shown here is derived from an EMBL/GenBank/DDBJ whole genome shotgun (WGS) entry which is preliminary data.</text>
</comment>